<dbReference type="SUPFAM" id="SSF52540">
    <property type="entry name" value="P-loop containing nucleoside triphosphate hydrolases"/>
    <property type="match status" value="1"/>
</dbReference>
<evidence type="ECO:0000256" key="3">
    <source>
        <dbReference type="ARBA" id="ARBA00022806"/>
    </source>
</evidence>
<dbReference type="PANTHER" id="PTHR47961:SF13">
    <property type="entry name" value="ACTIVATING SIGNAL COINTEGRATOR 1 COMPLEX SUBUNIT 3"/>
    <property type="match status" value="1"/>
</dbReference>
<keyword evidence="4" id="KW-0067">ATP-binding</keyword>
<evidence type="ECO:0000313" key="7">
    <source>
        <dbReference type="Proteomes" id="UP000281406"/>
    </source>
</evidence>
<sequence>MSSLLCRQMLLPEGIRRENNKMYEEVQIPPNEPMPIGFEEKPVYISDLDERFETRRSLDKRCDYVPPTDAQRLWGAKKRCETVRLKVLRVLWAQTASILSTSSCRSRANRCPGNHVIAAIGQLVFKGMKRLNRIQSIVFETAYNTNENLLICAPTGAGKTNIAMLTVLHEIRQHLQPGGVIRKDQFKIVYVAPMKALAAEMTNYFSKRLEPLGIAVKELTGDMQLTKGEILRTQEARLLLTITIECPRCTSQTAEQTKQKWRDMKRGDVL</sequence>
<reference evidence="6 7" key="1">
    <citation type="submission" date="2018-10" db="EMBL/GenBank/DDBJ databases">
        <title>Genome assembly for a Yunnan-Guizhou Plateau 3E fish, Anabarilius grahami (Regan), and its evolutionary and genetic applications.</title>
        <authorList>
            <person name="Jiang W."/>
        </authorList>
    </citation>
    <scope>NUCLEOTIDE SEQUENCE [LARGE SCALE GENOMIC DNA]</scope>
    <source>
        <strain evidence="6">AG-KIZ</strain>
        <tissue evidence="6">Muscle</tissue>
    </source>
</reference>
<dbReference type="GO" id="GO:0003676">
    <property type="term" value="F:nucleic acid binding"/>
    <property type="evidence" value="ECO:0007669"/>
    <property type="project" value="InterPro"/>
</dbReference>
<dbReference type="GO" id="GO:0016787">
    <property type="term" value="F:hydrolase activity"/>
    <property type="evidence" value="ECO:0007669"/>
    <property type="project" value="UniProtKB-KW"/>
</dbReference>
<feature type="domain" description="Helicase ATP-binding" evidence="5">
    <location>
        <begin position="140"/>
        <end position="270"/>
    </location>
</feature>
<organism evidence="6 7">
    <name type="scientific">Anabarilius grahami</name>
    <name type="common">Kanglang fish</name>
    <name type="synonym">Barilius grahami</name>
    <dbReference type="NCBI Taxonomy" id="495550"/>
    <lineage>
        <taxon>Eukaryota</taxon>
        <taxon>Metazoa</taxon>
        <taxon>Chordata</taxon>
        <taxon>Craniata</taxon>
        <taxon>Vertebrata</taxon>
        <taxon>Euteleostomi</taxon>
        <taxon>Actinopterygii</taxon>
        <taxon>Neopterygii</taxon>
        <taxon>Teleostei</taxon>
        <taxon>Ostariophysi</taxon>
        <taxon>Cypriniformes</taxon>
        <taxon>Xenocyprididae</taxon>
        <taxon>Xenocypridinae</taxon>
        <taxon>Xenocypridinae incertae sedis</taxon>
        <taxon>Anabarilius</taxon>
    </lineage>
</organism>
<keyword evidence="2" id="KW-0378">Hydrolase</keyword>
<keyword evidence="1" id="KW-0547">Nucleotide-binding</keyword>
<dbReference type="GO" id="GO:0004386">
    <property type="term" value="F:helicase activity"/>
    <property type="evidence" value="ECO:0007669"/>
    <property type="project" value="UniProtKB-KW"/>
</dbReference>
<evidence type="ECO:0000256" key="4">
    <source>
        <dbReference type="ARBA" id="ARBA00022840"/>
    </source>
</evidence>
<dbReference type="InterPro" id="IPR050474">
    <property type="entry name" value="Hel308_SKI2-like"/>
</dbReference>
<evidence type="ECO:0000256" key="2">
    <source>
        <dbReference type="ARBA" id="ARBA00022801"/>
    </source>
</evidence>
<evidence type="ECO:0000313" key="6">
    <source>
        <dbReference type="EMBL" id="ROL33058.1"/>
    </source>
</evidence>
<dbReference type="InterPro" id="IPR014001">
    <property type="entry name" value="Helicase_ATP-bd"/>
</dbReference>
<evidence type="ECO:0000259" key="5">
    <source>
        <dbReference type="PROSITE" id="PS51192"/>
    </source>
</evidence>
<dbReference type="PANTHER" id="PTHR47961">
    <property type="entry name" value="DNA POLYMERASE THETA, PUTATIVE (AFU_ORTHOLOGUE AFUA_1G05260)-RELATED"/>
    <property type="match status" value="1"/>
</dbReference>
<accession>A0A3N0Y3A7</accession>
<dbReference type="EMBL" id="RJVU01053528">
    <property type="protein sequence ID" value="ROL33058.1"/>
    <property type="molecule type" value="Genomic_DNA"/>
</dbReference>
<protein>
    <submittedName>
        <fullName evidence="6">Activating signal cointegrator 1 complex subunit 3</fullName>
    </submittedName>
</protein>
<dbReference type="Pfam" id="PF00270">
    <property type="entry name" value="DEAD"/>
    <property type="match status" value="1"/>
</dbReference>
<gene>
    <name evidence="6" type="ORF">DPX16_5953</name>
</gene>
<dbReference type="Gene3D" id="3.40.50.300">
    <property type="entry name" value="P-loop containing nucleotide triphosphate hydrolases"/>
    <property type="match status" value="1"/>
</dbReference>
<comment type="caution">
    <text evidence="6">The sequence shown here is derived from an EMBL/GenBank/DDBJ whole genome shotgun (WGS) entry which is preliminary data.</text>
</comment>
<dbReference type="AlphaFoldDB" id="A0A3N0Y3A7"/>
<name>A0A3N0Y3A7_ANAGA</name>
<dbReference type="InterPro" id="IPR027417">
    <property type="entry name" value="P-loop_NTPase"/>
</dbReference>
<evidence type="ECO:0000256" key="1">
    <source>
        <dbReference type="ARBA" id="ARBA00022741"/>
    </source>
</evidence>
<dbReference type="OrthoDB" id="5575at2759"/>
<dbReference type="Proteomes" id="UP000281406">
    <property type="component" value="Unassembled WGS sequence"/>
</dbReference>
<dbReference type="InterPro" id="IPR011545">
    <property type="entry name" value="DEAD/DEAH_box_helicase_dom"/>
</dbReference>
<dbReference type="PROSITE" id="PS51192">
    <property type="entry name" value="HELICASE_ATP_BIND_1"/>
    <property type="match status" value="1"/>
</dbReference>
<proteinExistence type="predicted"/>
<keyword evidence="3" id="KW-0347">Helicase</keyword>
<dbReference type="GO" id="GO:0005524">
    <property type="term" value="F:ATP binding"/>
    <property type="evidence" value="ECO:0007669"/>
    <property type="project" value="UniProtKB-KW"/>
</dbReference>
<keyword evidence="7" id="KW-1185">Reference proteome</keyword>